<comment type="caution">
    <text evidence="1">The sequence shown here is derived from an EMBL/GenBank/DDBJ whole genome shotgun (WGS) entry which is preliminary data.</text>
</comment>
<dbReference type="Proteomes" id="UP001500655">
    <property type="component" value="Unassembled WGS sequence"/>
</dbReference>
<dbReference type="PANTHER" id="PTHR43393">
    <property type="entry name" value="CYTOKININ RIBOSIDE 5'-MONOPHOSPHATE PHOSPHORIBOHYDROLASE"/>
    <property type="match status" value="1"/>
</dbReference>
<dbReference type="Gene3D" id="3.40.50.450">
    <property type="match status" value="1"/>
</dbReference>
<organism evidence="1 2">
    <name type="scientific">Luedemannella helvata</name>
    <dbReference type="NCBI Taxonomy" id="349315"/>
    <lineage>
        <taxon>Bacteria</taxon>
        <taxon>Bacillati</taxon>
        <taxon>Actinomycetota</taxon>
        <taxon>Actinomycetes</taxon>
        <taxon>Micromonosporales</taxon>
        <taxon>Micromonosporaceae</taxon>
        <taxon>Luedemannella</taxon>
    </lineage>
</organism>
<proteinExistence type="predicted"/>
<dbReference type="RefSeq" id="WP_344079024.1">
    <property type="nucleotide sequence ID" value="NZ_BAAALS010000007.1"/>
</dbReference>
<evidence type="ECO:0000313" key="1">
    <source>
        <dbReference type="EMBL" id="GAA1747998.1"/>
    </source>
</evidence>
<dbReference type="EMBL" id="BAAALS010000007">
    <property type="protein sequence ID" value="GAA1747998.1"/>
    <property type="molecule type" value="Genomic_DNA"/>
</dbReference>
<reference evidence="2" key="1">
    <citation type="journal article" date="2019" name="Int. J. Syst. Evol. Microbiol.">
        <title>The Global Catalogue of Microorganisms (GCM) 10K type strain sequencing project: providing services to taxonomists for standard genome sequencing and annotation.</title>
        <authorList>
            <consortium name="The Broad Institute Genomics Platform"/>
            <consortium name="The Broad Institute Genome Sequencing Center for Infectious Disease"/>
            <person name="Wu L."/>
            <person name="Ma J."/>
        </authorList>
    </citation>
    <scope>NUCLEOTIDE SEQUENCE [LARGE SCALE GENOMIC DNA]</scope>
    <source>
        <strain evidence="2">JCM 13249</strain>
    </source>
</reference>
<gene>
    <name evidence="1" type="ORF">GCM10009681_19020</name>
</gene>
<sequence length="390" mass="41961">MPTPLPHVIESVDHSAAEVETPEQLARCLRRGTVADLILQGLDLTDADLRDIDVTRAIFLGCTLSVTQATDVVARGAHVVPRFMDMPYPTQPSRLYTPDDLVAGFADGGFDAMYDTRVFRHYYAQGGATPPLREALAQRIHDHGIDNALANDTQKWIAEHGPNSIVGIMGGHAEHRGSAGYRHAARLAWMIAREGRLVLTGGGPGVMEAANLGAYLSTRTLEDLELAVDELAAVTDFHDGQAYTAAALAVRERYAPPPGTSWAQAGGLAIPTWFFGHEPANVFAARIGKMFSNASREELILKLSRGGIVFAAGRAGTVQEVFQAATMTFYGTVEHSGPFLFIGRQFWTDDLPVAALLRPLLSSAPVGDRSPLIHFTDDPAEAAGLLLARS</sequence>
<keyword evidence="2" id="KW-1185">Reference proteome</keyword>
<dbReference type="SUPFAM" id="SSF102405">
    <property type="entry name" value="MCP/YpsA-like"/>
    <property type="match status" value="1"/>
</dbReference>
<accession>A0ABP4W9E2</accession>
<dbReference type="InterPro" id="IPR041164">
    <property type="entry name" value="LDcluster4"/>
</dbReference>
<dbReference type="InterPro" id="IPR052341">
    <property type="entry name" value="LOG_family_nucleotidases"/>
</dbReference>
<name>A0ABP4W9E2_9ACTN</name>
<protein>
    <submittedName>
        <fullName evidence="1">LOG family protein</fullName>
    </submittedName>
</protein>
<evidence type="ECO:0000313" key="2">
    <source>
        <dbReference type="Proteomes" id="UP001500655"/>
    </source>
</evidence>
<dbReference type="Pfam" id="PF18306">
    <property type="entry name" value="LDcluster4"/>
    <property type="match status" value="1"/>
</dbReference>
<dbReference type="PANTHER" id="PTHR43393:SF3">
    <property type="entry name" value="LYSINE DECARBOXYLASE-LIKE PROTEIN"/>
    <property type="match status" value="1"/>
</dbReference>
<dbReference type="SUPFAM" id="SSF141571">
    <property type="entry name" value="Pentapeptide repeat-like"/>
    <property type="match status" value="1"/>
</dbReference>